<accession>A0A6N2R448</accession>
<sequence>MGFLAETMAFEMAVNRLGNSVRKASVLWQDENYRQLSESVASLGNSSRMVVESGSRSRKAVEAFEKINSEIC</sequence>
<dbReference type="AlphaFoldDB" id="A0A6N2R448"/>
<gene>
    <name evidence="1" type="ORF">BGLFYP119_00411</name>
</gene>
<name>A0A6N2R448_9FIRM</name>
<reference evidence="1" key="1">
    <citation type="submission" date="2019-11" db="EMBL/GenBank/DDBJ databases">
        <authorList>
            <person name="Feng L."/>
        </authorList>
    </citation>
    <scope>NUCLEOTIDE SEQUENCE</scope>
    <source>
        <strain evidence="1">BgluceraseaLFYP119</strain>
    </source>
</reference>
<dbReference type="EMBL" id="CACRST010000006">
    <property type="protein sequence ID" value="VYS74760.1"/>
    <property type="molecule type" value="Genomic_DNA"/>
</dbReference>
<proteinExistence type="predicted"/>
<protein>
    <submittedName>
        <fullName evidence="1">Uncharacterized protein</fullName>
    </submittedName>
</protein>
<dbReference type="RefSeq" id="WP_156352365.1">
    <property type="nucleotide sequence ID" value="NZ_CACRST010000006.1"/>
</dbReference>
<evidence type="ECO:0000313" key="1">
    <source>
        <dbReference type="EMBL" id="VYS74760.1"/>
    </source>
</evidence>
<organism evidence="1">
    <name type="scientific">Blautia glucerasea</name>
    <dbReference type="NCBI Taxonomy" id="536633"/>
    <lineage>
        <taxon>Bacteria</taxon>
        <taxon>Bacillati</taxon>
        <taxon>Bacillota</taxon>
        <taxon>Clostridia</taxon>
        <taxon>Lachnospirales</taxon>
        <taxon>Lachnospiraceae</taxon>
        <taxon>Blautia</taxon>
    </lineage>
</organism>